<feature type="transmembrane region" description="Helical" evidence="11">
    <location>
        <begin position="492"/>
        <end position="515"/>
    </location>
</feature>
<dbReference type="EMBL" id="JAGMUX010000004">
    <property type="protein sequence ID" value="KAH7261323.1"/>
    <property type="molecule type" value="Genomic_DNA"/>
</dbReference>
<evidence type="ECO:0000256" key="7">
    <source>
        <dbReference type="ARBA" id="ARBA00023288"/>
    </source>
</evidence>
<dbReference type="GO" id="GO:0019706">
    <property type="term" value="F:protein-cysteine S-palmitoyltransferase activity"/>
    <property type="evidence" value="ECO:0007669"/>
    <property type="project" value="UniProtKB-EC"/>
</dbReference>
<dbReference type="GO" id="GO:0005783">
    <property type="term" value="C:endoplasmic reticulum"/>
    <property type="evidence" value="ECO:0007669"/>
    <property type="project" value="TreeGrafter"/>
</dbReference>
<dbReference type="GO" id="GO:0016020">
    <property type="term" value="C:membrane"/>
    <property type="evidence" value="ECO:0007669"/>
    <property type="project" value="UniProtKB-SubCell"/>
</dbReference>
<dbReference type="RefSeq" id="XP_046053200.1">
    <property type="nucleotide sequence ID" value="XM_046198017.1"/>
</dbReference>
<dbReference type="GO" id="GO:0006612">
    <property type="term" value="P:protein targeting to membrane"/>
    <property type="evidence" value="ECO:0007669"/>
    <property type="project" value="TreeGrafter"/>
</dbReference>
<evidence type="ECO:0000313" key="13">
    <source>
        <dbReference type="EMBL" id="KAH7261323.1"/>
    </source>
</evidence>
<feature type="domain" description="Palmitoyltransferase DHHC" evidence="12">
    <location>
        <begin position="154"/>
        <end position="298"/>
    </location>
</feature>
<evidence type="ECO:0000256" key="6">
    <source>
        <dbReference type="ARBA" id="ARBA00023139"/>
    </source>
</evidence>
<feature type="transmembrane region" description="Helical" evidence="11">
    <location>
        <begin position="437"/>
        <end position="458"/>
    </location>
</feature>
<dbReference type="GO" id="GO:0005794">
    <property type="term" value="C:Golgi apparatus"/>
    <property type="evidence" value="ECO:0007669"/>
    <property type="project" value="TreeGrafter"/>
</dbReference>
<evidence type="ECO:0000256" key="4">
    <source>
        <dbReference type="ARBA" id="ARBA00022989"/>
    </source>
</evidence>
<reference evidence="13" key="1">
    <citation type="journal article" date="2021" name="Nat. Commun.">
        <title>Genetic determinants of endophytism in the Arabidopsis root mycobiome.</title>
        <authorList>
            <person name="Mesny F."/>
            <person name="Miyauchi S."/>
            <person name="Thiergart T."/>
            <person name="Pickel B."/>
            <person name="Atanasova L."/>
            <person name="Karlsson M."/>
            <person name="Huettel B."/>
            <person name="Barry K.W."/>
            <person name="Haridas S."/>
            <person name="Chen C."/>
            <person name="Bauer D."/>
            <person name="Andreopoulos W."/>
            <person name="Pangilinan J."/>
            <person name="LaButti K."/>
            <person name="Riley R."/>
            <person name="Lipzen A."/>
            <person name="Clum A."/>
            <person name="Drula E."/>
            <person name="Henrissat B."/>
            <person name="Kohler A."/>
            <person name="Grigoriev I.V."/>
            <person name="Martin F.M."/>
            <person name="Hacquard S."/>
        </authorList>
    </citation>
    <scope>NUCLEOTIDE SEQUENCE</scope>
    <source>
        <strain evidence="13">MPI-CAGE-AT-0023</strain>
    </source>
</reference>
<dbReference type="Proteomes" id="UP000720189">
    <property type="component" value="Unassembled WGS sequence"/>
</dbReference>
<proteinExistence type="predicted"/>
<dbReference type="PROSITE" id="PS50216">
    <property type="entry name" value="DHHC"/>
    <property type="match status" value="1"/>
</dbReference>
<evidence type="ECO:0000256" key="3">
    <source>
        <dbReference type="ARBA" id="ARBA00022692"/>
    </source>
</evidence>
<keyword evidence="6" id="KW-0564">Palmitate</keyword>
<sequence>MSPLKKLILLVLFISFMVFVAFFGRIPALRRTPIAALHRLIWIHIPNVIGRVDQVLTGGRVSSYLSRFSNMMLHERHWTVVIFFMLIMVVGEYMFIPQAWPKIGSFTRLIVVITVFLPYLFLYLACSADPGYITPENHAYYMSLYPYDHTLFHPGHMCRTCKFLKPARSKHCGLCKRCVAKADHHCVFINSCVGYGNQHWFILLLISTAFLCTYGGFLGLSIITVRVQRYTPGWSVWKPRGMTVSQYLAGWGWGIQDNVNMGASSLLAALTSPLVWGLLLYTLYLVYCGTTTNETLKWSDWKEDMRDGFAFRRSMPANRQKNERVEPRFTRWPVEVQQVIVTTQDGQPPKDELRYPGEGDWERVWNLSDVENLYDMGLELVLVSEPHAEGDLQADCRSTTPVHGYPGLSTWMPASMINDHYTVMALMQPLQVRRLQMLGTLSLLAIVIGGSVLIFVGVNALSGRKGQEELGRARPPGQARFSVGHEWSIQTWIAIVGVAFALLSYGFTEAYVHIFDTWASRQARRSNGLDYARYLNSQPRAPVVYGFRGFPSFITLRYLLVIMSIIASVGYKFAIVSPDAWIRENFHPRLIEFIKSELSAVKNGSLVSEPEPWINDFPLYDINRAFIHFNQDTQESPYVANMSLPPNGLAMVGHANCFSTSRADQFYPGDVGTLYTREVVLVANGSVGKGEFYMTEDPGDWHRMETTSTNWFDPPRRALVEYRLVEFGSLQIQWAKKPKDSSESWRIPVEHRSLYKMELATAEVRRYVRDQNCRFLPQGALSFLSLSNDTFEKSIAAVMPSWGNITVTERFNVSELMPQYGVWLDALVKSPDTTLLSGVSAIIRAVMVSIKTTKLLDSENLKADFLPFGEERVLASGESFHNAKYPFYVGWRENKNTGCHISAAIVFIILGCFSIMVGIYRIWLGPPALTSWMGQHVFLAGTEAIALSNKAIGLASGYTVAESDLGKLRLSMRKGGEEDAMLKPTISSDGQQSDSEEAKIKGRTGR</sequence>
<dbReference type="PANTHER" id="PTHR22883:SF288">
    <property type="entry name" value="PALMITOYLTRANSFERASE SWF1"/>
    <property type="match status" value="1"/>
</dbReference>
<comment type="caution">
    <text evidence="13">The sequence shown here is derived from an EMBL/GenBank/DDBJ whole genome shotgun (WGS) entry which is preliminary data.</text>
</comment>
<evidence type="ECO:0000256" key="10">
    <source>
        <dbReference type="SAM" id="MobiDB-lite"/>
    </source>
</evidence>
<keyword evidence="14" id="KW-1185">Reference proteome</keyword>
<organism evidence="13 14">
    <name type="scientific">Fusarium redolens</name>
    <dbReference type="NCBI Taxonomy" id="48865"/>
    <lineage>
        <taxon>Eukaryota</taxon>
        <taxon>Fungi</taxon>
        <taxon>Dikarya</taxon>
        <taxon>Ascomycota</taxon>
        <taxon>Pezizomycotina</taxon>
        <taxon>Sordariomycetes</taxon>
        <taxon>Hypocreomycetidae</taxon>
        <taxon>Hypocreales</taxon>
        <taxon>Nectriaceae</taxon>
        <taxon>Fusarium</taxon>
        <taxon>Fusarium redolens species complex</taxon>
    </lineage>
</organism>
<evidence type="ECO:0000256" key="11">
    <source>
        <dbReference type="SAM" id="Phobius"/>
    </source>
</evidence>
<feature type="transmembrane region" description="Helical" evidence="11">
    <location>
        <begin position="556"/>
        <end position="574"/>
    </location>
</feature>
<keyword evidence="4 11" id="KW-1133">Transmembrane helix</keyword>
<feature type="transmembrane region" description="Helical" evidence="11">
    <location>
        <begin position="237"/>
        <end position="254"/>
    </location>
</feature>
<dbReference type="InterPro" id="IPR001594">
    <property type="entry name" value="Palmitoyltrfase_DHHC"/>
</dbReference>
<dbReference type="GeneID" id="70227971"/>
<comment type="subcellular location">
    <subcellularLocation>
        <location evidence="1">Membrane</location>
        <topology evidence="1">Multi-pass membrane protein</topology>
    </subcellularLocation>
</comment>
<keyword evidence="2" id="KW-0808">Transferase</keyword>
<accession>A0A9P9HQM1</accession>
<keyword evidence="8" id="KW-0012">Acyltransferase</keyword>
<dbReference type="AlphaFoldDB" id="A0A9P9HQM1"/>
<gene>
    <name evidence="13" type="ORF">BKA55DRAFT_673076</name>
</gene>
<feature type="transmembrane region" description="Helical" evidence="11">
    <location>
        <begin position="266"/>
        <end position="287"/>
    </location>
</feature>
<evidence type="ECO:0000256" key="9">
    <source>
        <dbReference type="ARBA" id="ARBA00048048"/>
    </source>
</evidence>
<feature type="region of interest" description="Disordered" evidence="10">
    <location>
        <begin position="976"/>
        <end position="1006"/>
    </location>
</feature>
<name>A0A9P9HQM1_FUSRE</name>
<dbReference type="OrthoDB" id="9909019at2759"/>
<evidence type="ECO:0000259" key="12">
    <source>
        <dbReference type="Pfam" id="PF01529"/>
    </source>
</evidence>
<feature type="transmembrane region" description="Helical" evidence="11">
    <location>
        <begin position="901"/>
        <end position="923"/>
    </location>
</feature>
<evidence type="ECO:0000256" key="8">
    <source>
        <dbReference type="ARBA" id="ARBA00023315"/>
    </source>
</evidence>
<feature type="transmembrane region" description="Helical" evidence="11">
    <location>
        <begin position="200"/>
        <end position="225"/>
    </location>
</feature>
<feature type="transmembrane region" description="Helical" evidence="11">
    <location>
        <begin position="77"/>
        <end position="96"/>
    </location>
</feature>
<keyword evidence="5 11" id="KW-0472">Membrane</keyword>
<feature type="transmembrane region" description="Helical" evidence="11">
    <location>
        <begin position="7"/>
        <end position="26"/>
    </location>
</feature>
<dbReference type="PANTHER" id="PTHR22883">
    <property type="entry name" value="ZINC FINGER DHHC DOMAIN CONTAINING PROTEIN"/>
    <property type="match status" value="1"/>
</dbReference>
<evidence type="ECO:0000313" key="14">
    <source>
        <dbReference type="Proteomes" id="UP000720189"/>
    </source>
</evidence>
<protein>
    <submittedName>
        <fullName evidence="13">DHHC palmitoyltransferase-domain-containing protein</fullName>
    </submittedName>
</protein>
<keyword evidence="3 11" id="KW-0812">Transmembrane</keyword>
<keyword evidence="7" id="KW-0449">Lipoprotein</keyword>
<feature type="transmembrane region" description="Helical" evidence="11">
    <location>
        <begin position="108"/>
        <end position="125"/>
    </location>
</feature>
<evidence type="ECO:0000256" key="2">
    <source>
        <dbReference type="ARBA" id="ARBA00022679"/>
    </source>
</evidence>
<evidence type="ECO:0000256" key="1">
    <source>
        <dbReference type="ARBA" id="ARBA00004141"/>
    </source>
</evidence>
<dbReference type="InterPro" id="IPR039859">
    <property type="entry name" value="PFA4/ZDH16/20/ERF2-like"/>
</dbReference>
<dbReference type="Pfam" id="PF01529">
    <property type="entry name" value="DHHC"/>
    <property type="match status" value="1"/>
</dbReference>
<comment type="catalytic activity">
    <reaction evidence="9">
        <text>L-cysteinyl-[protein] + hexadecanoyl-CoA = S-hexadecanoyl-L-cysteinyl-[protein] + CoA</text>
        <dbReference type="Rhea" id="RHEA:36683"/>
        <dbReference type="Rhea" id="RHEA-COMP:10131"/>
        <dbReference type="Rhea" id="RHEA-COMP:11032"/>
        <dbReference type="ChEBI" id="CHEBI:29950"/>
        <dbReference type="ChEBI" id="CHEBI:57287"/>
        <dbReference type="ChEBI" id="CHEBI:57379"/>
        <dbReference type="ChEBI" id="CHEBI:74151"/>
        <dbReference type="EC" id="2.3.1.225"/>
    </reaction>
</comment>
<evidence type="ECO:0000256" key="5">
    <source>
        <dbReference type="ARBA" id="ARBA00023136"/>
    </source>
</evidence>